<comment type="similarity">
    <text evidence="1">Belongs to the ParB family.</text>
</comment>
<dbReference type="InterPro" id="IPR004437">
    <property type="entry name" value="ParB/RepB/Spo0J"/>
</dbReference>
<dbReference type="SUPFAM" id="SSF109709">
    <property type="entry name" value="KorB DNA-binding domain-like"/>
    <property type="match status" value="1"/>
</dbReference>
<dbReference type="CDD" id="cd16405">
    <property type="entry name" value="RepB_like_N"/>
    <property type="match status" value="1"/>
</dbReference>
<dbReference type="InterPro" id="IPR037972">
    <property type="entry name" value="RepB_N"/>
</dbReference>
<evidence type="ECO:0000313" key="4">
    <source>
        <dbReference type="EMBL" id="MDP9902378.1"/>
    </source>
</evidence>
<dbReference type="InterPro" id="IPR050336">
    <property type="entry name" value="Chromosome_partition/occlusion"/>
</dbReference>
<dbReference type="PANTHER" id="PTHR33375:SF1">
    <property type="entry name" value="CHROMOSOME-PARTITIONING PROTEIN PARB-RELATED"/>
    <property type="match status" value="1"/>
</dbReference>
<organism evidence="4 5">
    <name type="scientific">Variovorax ginsengisoli</name>
    <dbReference type="NCBI Taxonomy" id="363844"/>
    <lineage>
        <taxon>Bacteria</taxon>
        <taxon>Pseudomonadati</taxon>
        <taxon>Pseudomonadota</taxon>
        <taxon>Betaproteobacteria</taxon>
        <taxon>Burkholderiales</taxon>
        <taxon>Comamonadaceae</taxon>
        <taxon>Variovorax</taxon>
    </lineage>
</organism>
<feature type="region of interest" description="Disordered" evidence="2">
    <location>
        <begin position="13"/>
        <end position="40"/>
    </location>
</feature>
<reference evidence="4 5" key="1">
    <citation type="submission" date="2023-07" db="EMBL/GenBank/DDBJ databases">
        <title>Sorghum-associated microbial communities from plants grown in Nebraska, USA.</title>
        <authorList>
            <person name="Schachtman D."/>
        </authorList>
    </citation>
    <scope>NUCLEOTIDE SEQUENCE [LARGE SCALE GENOMIC DNA]</scope>
    <source>
        <strain evidence="4 5">DS1607</strain>
    </source>
</reference>
<accession>A0ABT9SDE7</accession>
<evidence type="ECO:0000256" key="2">
    <source>
        <dbReference type="SAM" id="MobiDB-lite"/>
    </source>
</evidence>
<dbReference type="SMART" id="SM00470">
    <property type="entry name" value="ParB"/>
    <property type="match status" value="1"/>
</dbReference>
<comment type="caution">
    <text evidence="4">The sequence shown here is derived from an EMBL/GenBank/DDBJ whole genome shotgun (WGS) entry which is preliminary data.</text>
</comment>
<dbReference type="NCBIfam" id="TIGR00180">
    <property type="entry name" value="parB_part"/>
    <property type="match status" value="1"/>
</dbReference>
<dbReference type="EMBL" id="JAUSRO010000018">
    <property type="protein sequence ID" value="MDP9902378.1"/>
    <property type="molecule type" value="Genomic_DNA"/>
</dbReference>
<evidence type="ECO:0000256" key="1">
    <source>
        <dbReference type="ARBA" id="ARBA00006295"/>
    </source>
</evidence>
<protein>
    <submittedName>
        <fullName evidence="4">ParB family chromosome partitioning protein</fullName>
    </submittedName>
</protein>
<dbReference type="InterPro" id="IPR003115">
    <property type="entry name" value="ParB_N"/>
</dbReference>
<dbReference type="SUPFAM" id="SSF110849">
    <property type="entry name" value="ParB/Sulfiredoxin"/>
    <property type="match status" value="1"/>
</dbReference>
<keyword evidence="5" id="KW-1185">Reference proteome</keyword>
<evidence type="ECO:0000259" key="3">
    <source>
        <dbReference type="SMART" id="SM00470"/>
    </source>
</evidence>
<dbReference type="PANTHER" id="PTHR33375">
    <property type="entry name" value="CHROMOSOME-PARTITIONING PROTEIN PARB-RELATED"/>
    <property type="match status" value="1"/>
</dbReference>
<dbReference type="Proteomes" id="UP001226867">
    <property type="component" value="Unassembled WGS sequence"/>
</dbReference>
<dbReference type="Pfam" id="PF02195">
    <property type="entry name" value="ParB_N"/>
    <property type="match status" value="1"/>
</dbReference>
<feature type="domain" description="ParB-like N-terminal" evidence="3">
    <location>
        <begin position="74"/>
        <end position="168"/>
    </location>
</feature>
<dbReference type="Pfam" id="PF18090">
    <property type="entry name" value="SoPB_HTH"/>
    <property type="match status" value="1"/>
</dbReference>
<evidence type="ECO:0000313" key="5">
    <source>
        <dbReference type="Proteomes" id="UP001226867"/>
    </source>
</evidence>
<dbReference type="Gene3D" id="3.90.1530.10">
    <property type="entry name" value="Conserved hypothetical protein from pyrococcus furiosus pfu- 392566-001, ParB domain"/>
    <property type="match status" value="1"/>
</dbReference>
<dbReference type="Gene3D" id="1.10.10.2830">
    <property type="match status" value="1"/>
</dbReference>
<proteinExistence type="inferred from homology"/>
<gene>
    <name evidence="4" type="ORF">J2W36_004655</name>
</gene>
<sequence length="330" mass="36549">MAKVLSVRERASLAAKSFSVAPPEPQAPALRPPSGVRSGPAHAIQAMHADAETARENEQLREELKVWENATPARKLDPKRVKPSRWANRHDDSFTTPEFETLKNDIARAGANVQPIKVRPVGESGEEFEIVYGHRRHRACLELGLQVFALVETLSEEQLFVEMDRENRERADLRPYEQGEMYRRALDDGLYPSLRRLADALGVAHSNVSRALAIARLPREILDAFPSPLEIQYRWSEPLGDALKRDSAAVLALAASLRDERSAGSSLSAKAVYDRLIDARSSTSRRQVMAGDVKAFTVKESKNGVAIELKAVSPAKLKAIEEFIVKTLAG</sequence>
<dbReference type="RefSeq" id="WP_307692126.1">
    <property type="nucleotide sequence ID" value="NZ_JAUSRO010000018.1"/>
</dbReference>
<name>A0ABT9SDE7_9BURK</name>
<dbReference type="InterPro" id="IPR040873">
    <property type="entry name" value="SoPB_HTH"/>
</dbReference>
<dbReference type="InterPro" id="IPR036086">
    <property type="entry name" value="ParB/Sulfiredoxin_sf"/>
</dbReference>